<evidence type="ECO:0000256" key="9">
    <source>
        <dbReference type="ARBA" id="ARBA00038929"/>
    </source>
</evidence>
<evidence type="ECO:0000256" key="6">
    <source>
        <dbReference type="ARBA" id="ARBA00023295"/>
    </source>
</evidence>
<dbReference type="RefSeq" id="XP_067550706.1">
    <property type="nucleotide sequence ID" value="XM_067695072.1"/>
</dbReference>
<dbReference type="Pfam" id="PF00150">
    <property type="entry name" value="Cellulase"/>
    <property type="match status" value="1"/>
</dbReference>
<dbReference type="InterPro" id="IPR050386">
    <property type="entry name" value="Glycosyl_hydrolase_5"/>
</dbReference>
<gene>
    <name evidence="13" type="ORF">I9W82_000681</name>
</gene>
<dbReference type="EC" id="3.2.1.58" evidence="9"/>
<evidence type="ECO:0000256" key="3">
    <source>
        <dbReference type="ARBA" id="ARBA00022525"/>
    </source>
</evidence>
<dbReference type="PANTHER" id="PTHR31297:SF1">
    <property type="entry name" value="GLUCAN 1,3-BETA-GLUCOSIDASE I_II-RELATED"/>
    <property type="match status" value="1"/>
</dbReference>
<dbReference type="InterPro" id="IPR017853">
    <property type="entry name" value="GH"/>
</dbReference>
<dbReference type="Proteomes" id="UP000669133">
    <property type="component" value="Unassembled WGS sequence"/>
</dbReference>
<evidence type="ECO:0000256" key="1">
    <source>
        <dbReference type="ARBA" id="ARBA00004613"/>
    </source>
</evidence>
<keyword evidence="5 10" id="KW-0378">Hydrolase</keyword>
<dbReference type="InterPro" id="IPR001547">
    <property type="entry name" value="Glyco_hydro_5"/>
</dbReference>
<dbReference type="GO" id="GO:0005576">
    <property type="term" value="C:extracellular region"/>
    <property type="evidence" value="ECO:0007669"/>
    <property type="project" value="UniProtKB-SubCell"/>
</dbReference>
<feature type="domain" description="Glycoside hydrolase family 5" evidence="12">
    <location>
        <begin position="102"/>
        <end position="322"/>
    </location>
</feature>
<keyword evidence="7" id="KW-0961">Cell wall biogenesis/degradation</keyword>
<sequence>MFRKFMYIVFALSSALATSGQFSRNKDVSADNSFDYYNHKNTTSIYDNLPTVYGVNLGGWLVLEPWITPSLFEKVEKMCGEIPVDEYHLCSTLQIKAKPILSYHWDTFYTEDDIAKIANMGLDLIRIPVGYWAFGLLPDDPYIQGQERYLDLALEWAKKHNLKVQIGLHGLPGSQNGFDNSGLRTDTPQWLSTVENLNLTYKVVDYVLNKYGNMSTVHSIQVVNEPMGWVLNKTKLFDFYRYAIASFEEKHLQAKLVLHDAFYSMESWTNFKGDFILDHHLYECFTDWQIKYTFTEHLENVKRQAKRLRNTGHPSIVGEMSGALDDCTRFLNGVGRGSRWEGTYLSDHKGCCDGKDDRNNITNKDDIKMFLKQQFYEYEENGLGWIFWCWKTEQSIVWDMQRLADNDMLPVPLKKPTSRNKTEVELPWISVITENVEFESEFRNNFTVMEVKSSASRLSRKLLLWFAILQRIWR</sequence>
<evidence type="ECO:0000256" key="8">
    <source>
        <dbReference type="ARBA" id="ARBA00036824"/>
    </source>
</evidence>
<evidence type="ECO:0000256" key="11">
    <source>
        <dbReference type="SAM" id="SignalP"/>
    </source>
</evidence>
<proteinExistence type="inferred from homology"/>
<keyword evidence="14" id="KW-1185">Reference proteome</keyword>
<evidence type="ECO:0000256" key="7">
    <source>
        <dbReference type="ARBA" id="ARBA00023316"/>
    </source>
</evidence>
<accession>A0A8H7ZKE7</accession>
<keyword evidence="3" id="KW-0964">Secreted</keyword>
<feature type="signal peptide" evidence="11">
    <location>
        <begin position="1"/>
        <end position="17"/>
    </location>
</feature>
<comment type="catalytic activity">
    <reaction evidence="8">
        <text>Successive hydrolysis of beta-D-glucose units from the non-reducing ends of (1-&gt;3)-beta-D-glucans, releasing alpha-glucose.</text>
        <dbReference type="EC" id="3.2.1.58"/>
    </reaction>
</comment>
<evidence type="ECO:0000256" key="4">
    <source>
        <dbReference type="ARBA" id="ARBA00022729"/>
    </source>
</evidence>
<dbReference type="OrthoDB" id="62120at2759"/>
<keyword evidence="6 10" id="KW-0326">Glycosidase</keyword>
<protein>
    <recommendedName>
        <fullName evidence="9">glucan 1,3-beta-glucosidase</fullName>
        <ecNumber evidence="9">3.2.1.58</ecNumber>
    </recommendedName>
</protein>
<feature type="chain" id="PRO_5034416792" description="glucan 1,3-beta-glucosidase" evidence="11">
    <location>
        <begin position="18"/>
        <end position="474"/>
    </location>
</feature>
<evidence type="ECO:0000313" key="13">
    <source>
        <dbReference type="EMBL" id="KAG5421590.1"/>
    </source>
</evidence>
<dbReference type="GO" id="GO:0071555">
    <property type="term" value="P:cell wall organization"/>
    <property type="evidence" value="ECO:0007669"/>
    <property type="project" value="UniProtKB-KW"/>
</dbReference>
<reference evidence="13 14" key="1">
    <citation type="submission" date="2020-12" db="EMBL/GenBank/DDBJ databases">
        <title>Effect of drift, selection, and recombination on the evolution of hybrid genomes in Candida yeast pathogens.</title>
        <authorList>
            <person name="Mixao V."/>
            <person name="Ksiezopolska E."/>
            <person name="Saus E."/>
            <person name="Boekhout T."/>
            <person name="Gacser A."/>
            <person name="Gabaldon T."/>
        </authorList>
    </citation>
    <scope>NUCLEOTIDE SEQUENCE [LARGE SCALE GENOMIC DNA]</scope>
    <source>
        <strain evidence="13 14">BP57</strain>
    </source>
</reference>
<organism evidence="13 14">
    <name type="scientific">Candida metapsilosis</name>
    <dbReference type="NCBI Taxonomy" id="273372"/>
    <lineage>
        <taxon>Eukaryota</taxon>
        <taxon>Fungi</taxon>
        <taxon>Dikarya</taxon>
        <taxon>Ascomycota</taxon>
        <taxon>Saccharomycotina</taxon>
        <taxon>Pichiomycetes</taxon>
        <taxon>Debaryomycetaceae</taxon>
        <taxon>Candida/Lodderomyces clade</taxon>
        <taxon>Candida</taxon>
    </lineage>
</organism>
<comment type="similarity">
    <text evidence="2 10">Belongs to the glycosyl hydrolase 5 (cellulase A) family.</text>
</comment>
<dbReference type="GO" id="GO:0009251">
    <property type="term" value="P:glucan catabolic process"/>
    <property type="evidence" value="ECO:0007669"/>
    <property type="project" value="TreeGrafter"/>
</dbReference>
<dbReference type="GO" id="GO:0009986">
    <property type="term" value="C:cell surface"/>
    <property type="evidence" value="ECO:0007669"/>
    <property type="project" value="TreeGrafter"/>
</dbReference>
<evidence type="ECO:0000259" key="12">
    <source>
        <dbReference type="Pfam" id="PF00150"/>
    </source>
</evidence>
<dbReference type="GO" id="GO:0004338">
    <property type="term" value="F:glucan exo-1,3-beta-glucosidase activity"/>
    <property type="evidence" value="ECO:0007669"/>
    <property type="project" value="UniProtKB-EC"/>
</dbReference>
<evidence type="ECO:0000313" key="14">
    <source>
        <dbReference type="Proteomes" id="UP000669133"/>
    </source>
</evidence>
<dbReference type="Gene3D" id="3.20.20.80">
    <property type="entry name" value="Glycosidases"/>
    <property type="match status" value="1"/>
</dbReference>
<dbReference type="AlphaFoldDB" id="A0A8H7ZKE7"/>
<comment type="caution">
    <text evidence="13">The sequence shown here is derived from an EMBL/GenBank/DDBJ whole genome shotgun (WGS) entry which is preliminary data.</text>
</comment>
<keyword evidence="4 11" id="KW-0732">Signal</keyword>
<evidence type="ECO:0000256" key="2">
    <source>
        <dbReference type="ARBA" id="ARBA00005641"/>
    </source>
</evidence>
<name>A0A8H7ZKE7_9ASCO</name>
<comment type="subcellular location">
    <subcellularLocation>
        <location evidence="1">Secreted</location>
    </subcellularLocation>
</comment>
<dbReference type="GeneID" id="93649310"/>
<dbReference type="EMBL" id="JAEOAQ010000001">
    <property type="protein sequence ID" value="KAG5421590.1"/>
    <property type="molecule type" value="Genomic_DNA"/>
</dbReference>
<evidence type="ECO:0000256" key="5">
    <source>
        <dbReference type="ARBA" id="ARBA00022801"/>
    </source>
</evidence>
<dbReference type="SUPFAM" id="SSF51445">
    <property type="entry name" value="(Trans)glycosidases"/>
    <property type="match status" value="1"/>
</dbReference>
<evidence type="ECO:0000256" key="10">
    <source>
        <dbReference type="RuleBase" id="RU361153"/>
    </source>
</evidence>
<dbReference type="PANTHER" id="PTHR31297">
    <property type="entry name" value="GLUCAN ENDO-1,6-BETA-GLUCOSIDASE B"/>
    <property type="match status" value="1"/>
</dbReference>